<keyword evidence="5" id="KW-0547">Nucleotide-binding</keyword>
<dbReference type="AlphaFoldDB" id="G0MQI6"/>
<evidence type="ECO:0000256" key="5">
    <source>
        <dbReference type="ARBA" id="ARBA00022741"/>
    </source>
</evidence>
<evidence type="ECO:0000256" key="2">
    <source>
        <dbReference type="ARBA" id="ARBA00006485"/>
    </source>
</evidence>
<dbReference type="SMART" id="SM00220">
    <property type="entry name" value="S_TKc"/>
    <property type="match status" value="1"/>
</dbReference>
<evidence type="ECO:0000313" key="10">
    <source>
        <dbReference type="EMBL" id="EGT41553.1"/>
    </source>
</evidence>
<dbReference type="GO" id="GO:0004693">
    <property type="term" value="F:cyclin-dependent protein serine/threonine kinase activity"/>
    <property type="evidence" value="ECO:0007669"/>
    <property type="project" value="TreeGrafter"/>
</dbReference>
<comment type="similarity">
    <text evidence="2">Belongs to the protein kinase superfamily. CMGC Ser/Thr protein kinase family. CDC2/CDKX subfamily.</text>
</comment>
<dbReference type="PROSITE" id="PS00108">
    <property type="entry name" value="PROTEIN_KINASE_ST"/>
    <property type="match status" value="1"/>
</dbReference>
<dbReference type="Proteomes" id="UP000008068">
    <property type="component" value="Unassembled WGS sequence"/>
</dbReference>
<evidence type="ECO:0000259" key="9">
    <source>
        <dbReference type="PROSITE" id="PS50011"/>
    </source>
</evidence>
<dbReference type="InParanoid" id="G0MQI6"/>
<keyword evidence="7" id="KW-0067">ATP-binding</keyword>
<accession>G0MQI6</accession>
<evidence type="ECO:0000256" key="8">
    <source>
        <dbReference type="ARBA" id="ARBA00023242"/>
    </source>
</evidence>
<organism evidence="11">
    <name type="scientific">Caenorhabditis brenneri</name>
    <name type="common">Nematode worm</name>
    <dbReference type="NCBI Taxonomy" id="135651"/>
    <lineage>
        <taxon>Eukaryota</taxon>
        <taxon>Metazoa</taxon>
        <taxon>Ecdysozoa</taxon>
        <taxon>Nematoda</taxon>
        <taxon>Chromadorea</taxon>
        <taxon>Rhabditida</taxon>
        <taxon>Rhabditina</taxon>
        <taxon>Rhabditomorpha</taxon>
        <taxon>Rhabditoidea</taxon>
        <taxon>Rhabditidae</taxon>
        <taxon>Peloderinae</taxon>
        <taxon>Caenorhabditis</taxon>
    </lineage>
</organism>
<dbReference type="STRING" id="135651.G0MQI6"/>
<dbReference type="InterPro" id="IPR011009">
    <property type="entry name" value="Kinase-like_dom_sf"/>
</dbReference>
<dbReference type="EMBL" id="GL379807">
    <property type="protein sequence ID" value="EGT41553.1"/>
    <property type="molecule type" value="Genomic_DNA"/>
</dbReference>
<dbReference type="PROSITE" id="PS50011">
    <property type="entry name" value="PROTEIN_KINASE_DOM"/>
    <property type="match status" value="1"/>
</dbReference>
<comment type="subcellular location">
    <subcellularLocation>
        <location evidence="1">Nucleus</location>
    </subcellularLocation>
</comment>
<dbReference type="HOGENOM" id="CLU_000288_181_1_1"/>
<keyword evidence="3" id="KW-0723">Serine/threonine-protein kinase</keyword>
<keyword evidence="4" id="KW-0808">Transferase</keyword>
<protein>
    <recommendedName>
        <fullName evidence="9">Protein kinase domain-containing protein</fullName>
    </recommendedName>
</protein>
<keyword evidence="11" id="KW-1185">Reference proteome</keyword>
<reference evidence="11" key="1">
    <citation type="submission" date="2011-07" db="EMBL/GenBank/DDBJ databases">
        <authorList>
            <consortium name="Caenorhabditis brenneri Sequencing and Analysis Consortium"/>
            <person name="Wilson R.K."/>
        </authorList>
    </citation>
    <scope>NUCLEOTIDE SEQUENCE [LARGE SCALE GENOMIC DNA]</scope>
    <source>
        <strain evidence="11">PB2801</strain>
    </source>
</reference>
<gene>
    <name evidence="10" type="ORF">CAEBREN_23008</name>
</gene>
<keyword evidence="6" id="KW-0418">Kinase</keyword>
<dbReference type="InterPro" id="IPR000719">
    <property type="entry name" value="Prot_kinase_dom"/>
</dbReference>
<dbReference type="SUPFAM" id="SSF56112">
    <property type="entry name" value="Protein kinase-like (PK-like)"/>
    <property type="match status" value="1"/>
</dbReference>
<dbReference type="InterPro" id="IPR008271">
    <property type="entry name" value="Ser/Thr_kinase_AS"/>
</dbReference>
<dbReference type="Gene3D" id="3.30.200.20">
    <property type="entry name" value="Phosphorylase Kinase, domain 1"/>
    <property type="match status" value="1"/>
</dbReference>
<evidence type="ECO:0000256" key="4">
    <source>
        <dbReference type="ARBA" id="ARBA00022679"/>
    </source>
</evidence>
<dbReference type="InterPro" id="IPR050108">
    <property type="entry name" value="CDK"/>
</dbReference>
<dbReference type="OMA" id="QASIMHR"/>
<evidence type="ECO:0000256" key="6">
    <source>
        <dbReference type="ARBA" id="ARBA00022777"/>
    </source>
</evidence>
<dbReference type="eggNOG" id="KOG0669">
    <property type="taxonomic scope" value="Eukaryota"/>
</dbReference>
<proteinExistence type="inferred from homology"/>
<name>G0MQI6_CAEBE</name>
<dbReference type="OrthoDB" id="8012711at2759"/>
<keyword evidence="8" id="KW-0539">Nucleus</keyword>
<sequence>MAYFNGAVQTIGQPIPEKRFQDSYLSLPEIREHKDFKSIVQALLEMEDAQDLKRLRTIKGGSFGDVSVVQSPVNRKHHFALKTMQKMSVDEKFPLGFLQEVLMLSSLKHKYVVRFVKCLKSKNHENYYNFHLLFELCTQDLENIIFSTDIPLPLIHLKTISQQILKGLQFVHQASIMHRDVKPGNILVSPNGVVKLADFGMSCYYGEKVNGPLQTNVCTLGYRAPELLLGSKKYEEKVDIWSLGVIVGEMYLRGFLIFGKDGKESLASIANLCGGIRETNWPGCRQLPRWRLYEHNIAFVQEKSLRKRLQDSATRYGRKKVRADELAGKMAAKVFYDEQGVDFLEKILKLDPSNRPTATDALKHSWFKTDPRPGKDVLELLDDFAKREVTRL</sequence>
<feature type="domain" description="Protein kinase" evidence="9">
    <location>
        <begin position="52"/>
        <end position="367"/>
    </location>
</feature>
<evidence type="ECO:0000256" key="7">
    <source>
        <dbReference type="ARBA" id="ARBA00022840"/>
    </source>
</evidence>
<dbReference type="GO" id="GO:0005524">
    <property type="term" value="F:ATP binding"/>
    <property type="evidence" value="ECO:0007669"/>
    <property type="project" value="UniProtKB-KW"/>
</dbReference>
<evidence type="ECO:0000256" key="1">
    <source>
        <dbReference type="ARBA" id="ARBA00004123"/>
    </source>
</evidence>
<dbReference type="GO" id="GO:0005634">
    <property type="term" value="C:nucleus"/>
    <property type="evidence" value="ECO:0007669"/>
    <property type="project" value="UniProtKB-SubCell"/>
</dbReference>
<evidence type="ECO:0000313" key="11">
    <source>
        <dbReference type="Proteomes" id="UP000008068"/>
    </source>
</evidence>
<dbReference type="Pfam" id="PF00069">
    <property type="entry name" value="Pkinase"/>
    <property type="match status" value="1"/>
</dbReference>
<evidence type="ECO:0000256" key="3">
    <source>
        <dbReference type="ARBA" id="ARBA00022527"/>
    </source>
</evidence>
<dbReference type="Gene3D" id="1.10.510.10">
    <property type="entry name" value="Transferase(Phosphotransferase) domain 1"/>
    <property type="match status" value="1"/>
</dbReference>
<dbReference type="PANTHER" id="PTHR24056:SF233">
    <property type="entry name" value="CYCLIN-DEPENDENT KINASE 9"/>
    <property type="match status" value="1"/>
</dbReference>
<dbReference type="PANTHER" id="PTHR24056">
    <property type="entry name" value="CELL DIVISION PROTEIN KINASE"/>
    <property type="match status" value="1"/>
</dbReference>